<comment type="caution">
    <text evidence="1">The sequence shown here is derived from an EMBL/GenBank/DDBJ whole genome shotgun (WGS) entry which is preliminary data.</text>
</comment>
<dbReference type="InterPro" id="IPR012467">
    <property type="entry name" value="DUF1684"/>
</dbReference>
<dbReference type="Pfam" id="PF07920">
    <property type="entry name" value="DUF1684"/>
    <property type="match status" value="1"/>
</dbReference>
<proteinExistence type="predicted"/>
<keyword evidence="2" id="KW-1185">Reference proteome</keyword>
<name>A0ABW8C5J2_9ACTN</name>
<dbReference type="RefSeq" id="WP_399648380.1">
    <property type="nucleotide sequence ID" value="NZ_JBITYG010000003.1"/>
</dbReference>
<organism evidence="1 2">
    <name type="scientific">Streptomyces fildesensis</name>
    <dbReference type="NCBI Taxonomy" id="375757"/>
    <lineage>
        <taxon>Bacteria</taxon>
        <taxon>Bacillati</taxon>
        <taxon>Actinomycetota</taxon>
        <taxon>Actinomycetes</taxon>
        <taxon>Kitasatosporales</taxon>
        <taxon>Streptomycetaceae</taxon>
        <taxon>Streptomyces</taxon>
    </lineage>
</organism>
<protein>
    <submittedName>
        <fullName evidence="1">DUF1684 domain-containing protein</fullName>
    </submittedName>
</protein>
<reference evidence="1 2" key="1">
    <citation type="submission" date="2024-10" db="EMBL/GenBank/DDBJ databases">
        <title>The Natural Products Discovery Center: Release of the First 8490 Sequenced Strains for Exploring Actinobacteria Biosynthetic Diversity.</title>
        <authorList>
            <person name="Kalkreuter E."/>
            <person name="Kautsar S.A."/>
            <person name="Yang D."/>
            <person name="Bader C.D."/>
            <person name="Teijaro C.N."/>
            <person name="Fluegel L."/>
            <person name="Davis C.M."/>
            <person name="Simpson J.R."/>
            <person name="Lauterbach L."/>
            <person name="Steele A.D."/>
            <person name="Gui C."/>
            <person name="Meng S."/>
            <person name="Li G."/>
            <person name="Viehrig K."/>
            <person name="Ye F."/>
            <person name="Su P."/>
            <person name="Kiefer A.F."/>
            <person name="Nichols A."/>
            <person name="Cepeda A.J."/>
            <person name="Yan W."/>
            <person name="Fan B."/>
            <person name="Jiang Y."/>
            <person name="Adhikari A."/>
            <person name="Zheng C.-J."/>
            <person name="Schuster L."/>
            <person name="Cowan T.M."/>
            <person name="Smanski M.J."/>
            <person name="Chevrette M.G."/>
            <person name="De Carvalho L.P.S."/>
            <person name="Shen B."/>
        </authorList>
    </citation>
    <scope>NUCLEOTIDE SEQUENCE [LARGE SCALE GENOMIC DNA]</scope>
    <source>
        <strain evidence="1 2">NPDC053399</strain>
    </source>
</reference>
<dbReference type="EMBL" id="JBITYG010000003">
    <property type="protein sequence ID" value="MFI9101694.1"/>
    <property type="molecule type" value="Genomic_DNA"/>
</dbReference>
<evidence type="ECO:0000313" key="1">
    <source>
        <dbReference type="EMBL" id="MFI9101694.1"/>
    </source>
</evidence>
<dbReference type="PANTHER" id="PTHR41913">
    <property type="entry name" value="DUF1684 DOMAIN-CONTAINING PROTEIN"/>
    <property type="match status" value="1"/>
</dbReference>
<evidence type="ECO:0000313" key="2">
    <source>
        <dbReference type="Proteomes" id="UP001614394"/>
    </source>
</evidence>
<sequence>MSSETEQDWKNWRERRAESVAAPYGPLALTGTYWLADAEDGKIPGLPGEWREQDGSVVHQGDGDGVFGRLEPEGEPVLFGEKRIVAIDREGLLALRIWDPASDARRDFAGIGAFDYDERWVVPAVFHPYPEGRAVRVPHADGRERGLGVSGELAFTVDGTEHTLAVAVEEDGTLWGVIADATSGRSSYRFRFLRTPAPAADGRVVLDFNRTLLPPCAFADAFVCPFPPPGNTLPFALEAGESKVLTS</sequence>
<dbReference type="Proteomes" id="UP001614394">
    <property type="component" value="Unassembled WGS sequence"/>
</dbReference>
<accession>A0ABW8C5J2</accession>
<dbReference type="PANTHER" id="PTHR41913:SF1">
    <property type="entry name" value="DUF1684 DOMAIN-CONTAINING PROTEIN"/>
    <property type="match status" value="1"/>
</dbReference>
<gene>
    <name evidence="1" type="ORF">ACIGXA_14340</name>
</gene>